<reference evidence="3" key="2">
    <citation type="submission" date="2021-04" db="EMBL/GenBank/DDBJ databases">
        <title>Complete Genome and methylome analysis of Thiothrix fructosivorans ATCC 49748.</title>
        <authorList>
            <person name="Fomenkov A."/>
            <person name="Sun L."/>
            <person name="Vincze T."/>
            <person name="Grabovich M.Y."/>
            <person name="Roberts R.J."/>
        </authorList>
    </citation>
    <scope>NUCLEOTIDE SEQUENCE</scope>
    <source>
        <strain evidence="3">ATCC 49748</strain>
    </source>
</reference>
<organism evidence="3">
    <name type="scientific">Thiothrix fructosivorans</name>
    <dbReference type="NCBI Taxonomy" id="111770"/>
    <lineage>
        <taxon>Bacteria</taxon>
        <taxon>Pseudomonadati</taxon>
        <taxon>Pseudomonadota</taxon>
        <taxon>Gammaproteobacteria</taxon>
        <taxon>Thiotrichales</taxon>
        <taxon>Thiotrichaceae</taxon>
        <taxon>Thiothrix</taxon>
    </lineage>
</organism>
<evidence type="ECO:0000313" key="4">
    <source>
        <dbReference type="Proteomes" id="UP000664466"/>
    </source>
</evidence>
<dbReference type="EMBL" id="JAFMPM010000008">
    <property type="protein sequence ID" value="MBO0615365.1"/>
    <property type="molecule type" value="Genomic_DNA"/>
</dbReference>
<comment type="similarity">
    <text evidence="1">Belongs to the phD/YefM antitoxin family.</text>
</comment>
<evidence type="ECO:0000256" key="1">
    <source>
        <dbReference type="ARBA" id="ARBA00009981"/>
    </source>
</evidence>
<dbReference type="InterPro" id="IPR036165">
    <property type="entry name" value="YefM-like_sf"/>
</dbReference>
<dbReference type="NCBIfam" id="TIGR01552">
    <property type="entry name" value="phd_fam"/>
    <property type="match status" value="1"/>
</dbReference>
<evidence type="ECO:0000313" key="2">
    <source>
        <dbReference type="EMBL" id="MBO0615365.1"/>
    </source>
</evidence>
<sequence length="116" mass="12734">MQTVEVYTARDLRNRSGELLKHATDGNISIITKHGKPSILAIPFDAHLLQHGIHRVIALHMVQSRQLTLAQAAKLADMNLSSFIELLGASGIDAVDYPPEELERELENALAACDHS</sequence>
<dbReference type="RefSeq" id="WP_207253072.1">
    <property type="nucleotide sequence ID" value="NZ_JAFMPM010000008.1"/>
</dbReference>
<dbReference type="EMBL" id="CP072748">
    <property type="protein sequence ID" value="QTX10139.1"/>
    <property type="molecule type" value="Genomic_DNA"/>
</dbReference>
<accession>A0A8B0SH45</accession>
<reference evidence="2 4" key="1">
    <citation type="submission" date="2021-03" db="EMBL/GenBank/DDBJ databases">
        <title>Draft genome and methylome analysis of Thiotrix fructosivoruns ATCC 49748.</title>
        <authorList>
            <person name="Fomenkov A."/>
            <person name="Grabovich M.Y."/>
            <person name="Roberts R.J."/>
        </authorList>
    </citation>
    <scope>NUCLEOTIDE SEQUENCE [LARGE SCALE GENOMIC DNA]</scope>
    <source>
        <strain evidence="2 4">ATCC 49748</strain>
    </source>
</reference>
<gene>
    <name evidence="3" type="ORF">J1836_016320</name>
    <name evidence="2" type="ORF">J1836_20935</name>
</gene>
<dbReference type="Proteomes" id="UP000664466">
    <property type="component" value="Unassembled WGS sequence"/>
</dbReference>
<protein>
    <submittedName>
        <fullName evidence="3">Type II toxin-antitoxin system prevent-host-death family antitoxin</fullName>
    </submittedName>
</protein>
<dbReference type="AlphaFoldDB" id="A0A8B0SH45"/>
<name>A0A8B0SH45_9GAMM</name>
<evidence type="ECO:0000313" key="3">
    <source>
        <dbReference type="EMBL" id="QTX10139.1"/>
    </source>
</evidence>
<proteinExistence type="inferred from homology"/>
<keyword evidence="4" id="KW-1185">Reference proteome</keyword>
<dbReference type="SUPFAM" id="SSF143120">
    <property type="entry name" value="YefM-like"/>
    <property type="match status" value="1"/>
</dbReference>
<dbReference type="Pfam" id="PF03683">
    <property type="entry name" value="UPF0175"/>
    <property type="match status" value="1"/>
</dbReference>
<dbReference type="InterPro" id="IPR005368">
    <property type="entry name" value="UPF0175"/>
</dbReference>